<dbReference type="Gene3D" id="3.30.450.40">
    <property type="match status" value="1"/>
</dbReference>
<reference evidence="6" key="1">
    <citation type="submission" date="2016-12" db="EMBL/GenBank/DDBJ databases">
        <authorList>
            <person name="Moulin L."/>
        </authorList>
    </citation>
    <scope>NUCLEOTIDE SEQUENCE [LARGE SCALE GENOMIC DNA]</scope>
    <source>
        <strain evidence="6">STM 7183</strain>
    </source>
</reference>
<organism evidence="6 7">
    <name type="scientific">Paraburkholderia piptadeniae</name>
    <dbReference type="NCBI Taxonomy" id="1701573"/>
    <lineage>
        <taxon>Bacteria</taxon>
        <taxon>Pseudomonadati</taxon>
        <taxon>Pseudomonadota</taxon>
        <taxon>Betaproteobacteria</taxon>
        <taxon>Burkholderiales</taxon>
        <taxon>Burkholderiaceae</taxon>
        <taxon>Paraburkholderia</taxon>
    </lineage>
</organism>
<evidence type="ECO:0000256" key="1">
    <source>
        <dbReference type="ARBA" id="ARBA00023015"/>
    </source>
</evidence>
<comment type="caution">
    <text evidence="6">The sequence shown here is derived from an EMBL/GenBank/DDBJ whole genome shotgun (WGS) entry which is preliminary data.</text>
</comment>
<name>A0A1N7SDZ9_9BURK</name>
<gene>
    <name evidence="6" type="ORF">BN2476_470044</name>
</gene>
<dbReference type="Proteomes" id="UP000195569">
    <property type="component" value="Unassembled WGS sequence"/>
</dbReference>
<evidence type="ECO:0000256" key="3">
    <source>
        <dbReference type="ARBA" id="ARBA00023163"/>
    </source>
</evidence>
<dbReference type="InterPro" id="IPR036388">
    <property type="entry name" value="WH-like_DNA-bd_sf"/>
</dbReference>
<dbReference type="InterPro" id="IPR029016">
    <property type="entry name" value="GAF-like_dom_sf"/>
</dbReference>
<evidence type="ECO:0000256" key="2">
    <source>
        <dbReference type="ARBA" id="ARBA00023125"/>
    </source>
</evidence>
<evidence type="ECO:0000259" key="5">
    <source>
        <dbReference type="PROSITE" id="PS51078"/>
    </source>
</evidence>
<dbReference type="GO" id="GO:0003700">
    <property type="term" value="F:DNA-binding transcription factor activity"/>
    <property type="evidence" value="ECO:0007669"/>
    <property type="project" value="TreeGrafter"/>
</dbReference>
<dbReference type="InterPro" id="IPR050707">
    <property type="entry name" value="HTH_MetabolicPath_Reg"/>
</dbReference>
<dbReference type="Pfam" id="PF09339">
    <property type="entry name" value="HTH_IclR"/>
    <property type="match status" value="1"/>
</dbReference>
<dbReference type="PROSITE" id="PS51078">
    <property type="entry name" value="ICLR_ED"/>
    <property type="match status" value="1"/>
</dbReference>
<dbReference type="InterPro" id="IPR005471">
    <property type="entry name" value="Tscrpt_reg_IclR_N"/>
</dbReference>
<feature type="domain" description="IclR-ED" evidence="5">
    <location>
        <begin position="116"/>
        <end position="299"/>
    </location>
</feature>
<dbReference type="InterPro" id="IPR036390">
    <property type="entry name" value="WH_DNA-bd_sf"/>
</dbReference>
<dbReference type="PANTHER" id="PTHR30136:SF24">
    <property type="entry name" value="HTH-TYPE TRANSCRIPTIONAL REPRESSOR ALLR"/>
    <property type="match status" value="1"/>
</dbReference>
<dbReference type="Gene3D" id="1.10.10.10">
    <property type="entry name" value="Winged helix-like DNA-binding domain superfamily/Winged helix DNA-binding domain"/>
    <property type="match status" value="1"/>
</dbReference>
<dbReference type="SMART" id="SM00346">
    <property type="entry name" value="HTH_ICLR"/>
    <property type="match status" value="1"/>
</dbReference>
<evidence type="ECO:0000259" key="4">
    <source>
        <dbReference type="PROSITE" id="PS51077"/>
    </source>
</evidence>
<dbReference type="GO" id="GO:0045892">
    <property type="term" value="P:negative regulation of DNA-templated transcription"/>
    <property type="evidence" value="ECO:0007669"/>
    <property type="project" value="TreeGrafter"/>
</dbReference>
<feature type="domain" description="HTH iclR-type" evidence="4">
    <location>
        <begin position="53"/>
        <end position="115"/>
    </location>
</feature>
<accession>A0A1N7SDZ9</accession>
<dbReference type="Pfam" id="PF01614">
    <property type="entry name" value="IclR_C"/>
    <property type="match status" value="1"/>
</dbReference>
<keyword evidence="2" id="KW-0238">DNA-binding</keyword>
<dbReference type="SUPFAM" id="SSF55781">
    <property type="entry name" value="GAF domain-like"/>
    <property type="match status" value="1"/>
</dbReference>
<dbReference type="AlphaFoldDB" id="A0A1N7SDZ9"/>
<keyword evidence="3" id="KW-0804">Transcription</keyword>
<protein>
    <submittedName>
        <fullName evidence="6">Transcriptional regulator</fullName>
    </submittedName>
</protein>
<dbReference type="SUPFAM" id="SSF46785">
    <property type="entry name" value="Winged helix' DNA-binding domain"/>
    <property type="match status" value="1"/>
</dbReference>
<dbReference type="GO" id="GO:0003677">
    <property type="term" value="F:DNA binding"/>
    <property type="evidence" value="ECO:0007669"/>
    <property type="project" value="UniProtKB-KW"/>
</dbReference>
<dbReference type="EMBL" id="CYGY02000047">
    <property type="protein sequence ID" value="SIT45552.1"/>
    <property type="molecule type" value="Genomic_DNA"/>
</dbReference>
<evidence type="ECO:0000313" key="7">
    <source>
        <dbReference type="Proteomes" id="UP000195569"/>
    </source>
</evidence>
<dbReference type="InterPro" id="IPR014757">
    <property type="entry name" value="Tscrpt_reg_IclR_C"/>
</dbReference>
<dbReference type="PANTHER" id="PTHR30136">
    <property type="entry name" value="HELIX-TURN-HELIX TRANSCRIPTIONAL REGULATOR, ICLR FAMILY"/>
    <property type="match status" value="1"/>
</dbReference>
<dbReference type="PROSITE" id="PS51077">
    <property type="entry name" value="HTH_ICLR"/>
    <property type="match status" value="1"/>
</dbReference>
<keyword evidence="7" id="KW-1185">Reference proteome</keyword>
<proteinExistence type="predicted"/>
<evidence type="ECO:0000313" key="6">
    <source>
        <dbReference type="EMBL" id="SIT45552.1"/>
    </source>
</evidence>
<keyword evidence="1" id="KW-0805">Transcription regulation</keyword>
<sequence>MEDTWSRDAAAARRYLNGAARRLAIIASPLSVPEAIMSNPATDSIEAARATGTAAFSKFMSVLQLIADAKDAPSVPQLAASSGYPRPTVYRIVGALIAEGLVVESLRGGTFELGPRLMMLASRSWERSDVRVAAADALQALRDATQETVHLAVRSGSEMVCIEKLESPHAVRMASRIGTRVTLYSSSVGKAYLAALDRTSRDALLDGLTLTRFTPNTIIEPAALRAELDATRERGYAEDREENEAQIFCYGCAIRSADGLPIACISVSIPLFRRSETPLETYVAPLRAACAAVAKRLGPAPRSAG</sequence>